<dbReference type="RefSeq" id="WP_006739919.1">
    <property type="nucleotide sequence ID" value="NZ_AEUZ02000001.1"/>
</dbReference>
<feature type="transmembrane region" description="Helical" evidence="1">
    <location>
        <begin position="16"/>
        <end position="38"/>
    </location>
</feature>
<organism evidence="2 3">
    <name type="scientific">Streptococcus urinalis 2285-97</name>
    <dbReference type="NCBI Taxonomy" id="764291"/>
    <lineage>
        <taxon>Bacteria</taxon>
        <taxon>Bacillati</taxon>
        <taxon>Bacillota</taxon>
        <taxon>Bacilli</taxon>
        <taxon>Lactobacillales</taxon>
        <taxon>Streptococcaceae</taxon>
        <taxon>Streptococcus</taxon>
    </lineage>
</organism>
<feature type="transmembrane region" description="Helical" evidence="1">
    <location>
        <begin position="84"/>
        <end position="104"/>
    </location>
</feature>
<keyword evidence="3" id="KW-1185">Reference proteome</keyword>
<name>G5KDD8_9STRE</name>
<reference evidence="2 3" key="1">
    <citation type="journal article" date="2014" name="Int. J. Syst. Evol. Microbiol.">
        <title>Phylogenomics and the dynamic genome evolution of the genus Streptococcus.</title>
        <authorList>
            <consortium name="The Broad Institute Genome Sequencing Platform"/>
            <person name="Richards V.P."/>
            <person name="Palmer S.R."/>
            <person name="Pavinski Bitar P.D."/>
            <person name="Qin X."/>
            <person name="Weinstock G.M."/>
            <person name="Highlander S.K."/>
            <person name="Town C.D."/>
            <person name="Burne R.A."/>
            <person name="Stanhope M.J."/>
        </authorList>
    </citation>
    <scope>NUCLEOTIDE SEQUENCE [LARGE SCALE GENOMIC DNA]</scope>
    <source>
        <strain evidence="2 3">2285-97</strain>
    </source>
</reference>
<protein>
    <submittedName>
        <fullName evidence="2">Uncharacterized protein</fullName>
    </submittedName>
</protein>
<gene>
    <name evidence="2" type="ORF">STRUR_1886</name>
</gene>
<evidence type="ECO:0000313" key="3">
    <source>
        <dbReference type="Proteomes" id="UP000005388"/>
    </source>
</evidence>
<feature type="transmembrane region" description="Helical" evidence="1">
    <location>
        <begin position="124"/>
        <end position="145"/>
    </location>
</feature>
<evidence type="ECO:0000313" key="2">
    <source>
        <dbReference type="EMBL" id="EHJ57197.1"/>
    </source>
</evidence>
<accession>G5KDD8</accession>
<dbReference type="EMBL" id="AEUZ02000001">
    <property type="protein sequence ID" value="EHJ57197.1"/>
    <property type="molecule type" value="Genomic_DNA"/>
</dbReference>
<sequence>MTSKNFIAKIDNMSFYIFWLTPIIVFWGTAALVLALYTPVLGWISLPLEWIMNLMGVSQAHIAASAIMSGLADNYLPVIIGSSITATSTKIIVAMMSILSIIYLSETATLLTSTKTVPRFIDVIFIFLERTYLSLPFVILFVKLIA</sequence>
<proteinExistence type="predicted"/>
<keyword evidence="1" id="KW-1133">Transmembrane helix</keyword>
<dbReference type="Proteomes" id="UP000005388">
    <property type="component" value="Unassembled WGS sequence"/>
</dbReference>
<dbReference type="eggNOG" id="COG3314">
    <property type="taxonomic scope" value="Bacteria"/>
</dbReference>
<keyword evidence="1" id="KW-0472">Membrane</keyword>
<dbReference type="STRING" id="764291.STRUR_1886"/>
<comment type="caution">
    <text evidence="2">The sequence shown here is derived from an EMBL/GenBank/DDBJ whole genome shotgun (WGS) entry which is preliminary data.</text>
</comment>
<dbReference type="AlphaFoldDB" id="G5KDD8"/>
<keyword evidence="1" id="KW-0812">Transmembrane</keyword>
<evidence type="ECO:0000256" key="1">
    <source>
        <dbReference type="SAM" id="Phobius"/>
    </source>
</evidence>